<dbReference type="Gene3D" id="3.30.530.20">
    <property type="match status" value="1"/>
</dbReference>
<dbReference type="EMBL" id="JAVFWO010000002">
    <property type="protein sequence ID" value="MDQ7877441.1"/>
    <property type="molecule type" value="Genomic_DNA"/>
</dbReference>
<organism evidence="1 2">
    <name type="scientific">Microbacterium psychrotolerans</name>
    <dbReference type="NCBI Taxonomy" id="3068321"/>
    <lineage>
        <taxon>Bacteria</taxon>
        <taxon>Bacillati</taxon>
        <taxon>Actinomycetota</taxon>
        <taxon>Actinomycetes</taxon>
        <taxon>Micrococcales</taxon>
        <taxon>Microbacteriaceae</taxon>
        <taxon>Microbacterium</taxon>
    </lineage>
</organism>
<accession>A0ABU0Z1N7</accession>
<dbReference type="InterPro" id="IPR019587">
    <property type="entry name" value="Polyketide_cyclase/dehydratase"/>
</dbReference>
<dbReference type="InterPro" id="IPR023393">
    <property type="entry name" value="START-like_dom_sf"/>
</dbReference>
<evidence type="ECO:0000313" key="2">
    <source>
        <dbReference type="Proteomes" id="UP001235133"/>
    </source>
</evidence>
<protein>
    <submittedName>
        <fullName evidence="1">SRPBCC family protein</fullName>
    </submittedName>
</protein>
<sequence length="160" mass="18019">MSLDVRLSHPPARVFPYLADPARWPEFAPAVEFRQRIGEGLPEIGSRWWAVDRILGPFKVRFADVLEVIEPEHRVVWHSTSPWNSRVEYVCVAEGEGTRVLADYAGDVAGWLRLVALLPTFVLRRILLRDFRGLTRVLEAEDRTTAASSAEISSAGLRPA</sequence>
<keyword evidence="2" id="KW-1185">Reference proteome</keyword>
<dbReference type="Proteomes" id="UP001235133">
    <property type="component" value="Unassembled WGS sequence"/>
</dbReference>
<gene>
    <name evidence="1" type="ORF">Q9R08_05565</name>
</gene>
<comment type="caution">
    <text evidence="1">The sequence shown here is derived from an EMBL/GenBank/DDBJ whole genome shotgun (WGS) entry which is preliminary data.</text>
</comment>
<proteinExistence type="predicted"/>
<dbReference type="SUPFAM" id="SSF55961">
    <property type="entry name" value="Bet v1-like"/>
    <property type="match status" value="1"/>
</dbReference>
<name>A0ABU0Z1N7_9MICO</name>
<evidence type="ECO:0000313" key="1">
    <source>
        <dbReference type="EMBL" id="MDQ7877441.1"/>
    </source>
</evidence>
<dbReference type="Pfam" id="PF10604">
    <property type="entry name" value="Polyketide_cyc2"/>
    <property type="match status" value="1"/>
</dbReference>
<dbReference type="RefSeq" id="WP_308866883.1">
    <property type="nucleotide sequence ID" value="NZ_JAVFWO010000002.1"/>
</dbReference>
<reference evidence="1 2" key="1">
    <citation type="submission" date="2023-08" db="EMBL/GenBank/DDBJ databases">
        <title>Microbacterium psychrotolerans sp. nov., a psychrotolerant bacterium isolated from soil in Heilongjiang Province, China.</title>
        <authorList>
            <person name="An P."/>
            <person name="Zhao D."/>
            <person name="Xiang H."/>
        </authorList>
    </citation>
    <scope>NUCLEOTIDE SEQUENCE [LARGE SCALE GENOMIC DNA]</scope>
    <source>
        <strain evidence="1 2">QXD-8</strain>
    </source>
</reference>